<dbReference type="Proteomes" id="UP000261620">
    <property type="component" value="Unplaced"/>
</dbReference>
<dbReference type="AlphaFoldDB" id="A0A3Q3VY19"/>
<organism evidence="1 2">
    <name type="scientific">Mola mola</name>
    <name type="common">Ocean sunfish</name>
    <name type="synonym">Tetraodon mola</name>
    <dbReference type="NCBI Taxonomy" id="94237"/>
    <lineage>
        <taxon>Eukaryota</taxon>
        <taxon>Metazoa</taxon>
        <taxon>Chordata</taxon>
        <taxon>Craniata</taxon>
        <taxon>Vertebrata</taxon>
        <taxon>Euteleostomi</taxon>
        <taxon>Actinopterygii</taxon>
        <taxon>Neopterygii</taxon>
        <taxon>Teleostei</taxon>
        <taxon>Neoteleostei</taxon>
        <taxon>Acanthomorphata</taxon>
        <taxon>Eupercaria</taxon>
        <taxon>Tetraodontiformes</taxon>
        <taxon>Molidae</taxon>
        <taxon>Mola</taxon>
    </lineage>
</organism>
<protein>
    <submittedName>
        <fullName evidence="1">Uncharacterized protein</fullName>
    </submittedName>
</protein>
<keyword evidence="2" id="KW-1185">Reference proteome</keyword>
<evidence type="ECO:0000313" key="2">
    <source>
        <dbReference type="Proteomes" id="UP000261620"/>
    </source>
</evidence>
<name>A0A3Q3VY19_MOLML</name>
<proteinExistence type="predicted"/>
<reference evidence="1" key="1">
    <citation type="submission" date="2025-08" db="UniProtKB">
        <authorList>
            <consortium name="Ensembl"/>
        </authorList>
    </citation>
    <scope>IDENTIFICATION</scope>
</reference>
<sequence length="64" mass="7282">TSTKMDGWMDEVDMKWDLNDVQSCRDPLLIYPFSQQLKAHSPLCPTQVLPLIPILGMMFSISPT</sequence>
<accession>A0A3Q3VY19</accession>
<dbReference type="Ensembl" id="ENSMMOT00000004013.1">
    <property type="protein sequence ID" value="ENSMMOP00000003942.1"/>
    <property type="gene ID" value="ENSMMOG00000003153.1"/>
</dbReference>
<evidence type="ECO:0000313" key="1">
    <source>
        <dbReference type="Ensembl" id="ENSMMOP00000003942.1"/>
    </source>
</evidence>
<reference evidence="1" key="2">
    <citation type="submission" date="2025-09" db="UniProtKB">
        <authorList>
            <consortium name="Ensembl"/>
        </authorList>
    </citation>
    <scope>IDENTIFICATION</scope>
</reference>